<dbReference type="GeneID" id="87867743"/>
<dbReference type="GO" id="GO:0006744">
    <property type="term" value="P:ubiquinone biosynthetic process"/>
    <property type="evidence" value="ECO:0007669"/>
    <property type="project" value="TreeGrafter"/>
</dbReference>
<dbReference type="GO" id="GO:0005743">
    <property type="term" value="C:mitochondrial inner membrane"/>
    <property type="evidence" value="ECO:0007669"/>
    <property type="project" value="TreeGrafter"/>
</dbReference>
<keyword evidence="8 10" id="KW-0472">Membrane</keyword>
<dbReference type="Gene3D" id="1.10.357.140">
    <property type="entry name" value="UbiA prenyltransferase"/>
    <property type="match status" value="1"/>
</dbReference>
<organism evidence="11 12">
    <name type="scientific">Neurospora tetraspora</name>
    <dbReference type="NCBI Taxonomy" id="94610"/>
    <lineage>
        <taxon>Eukaryota</taxon>
        <taxon>Fungi</taxon>
        <taxon>Dikarya</taxon>
        <taxon>Ascomycota</taxon>
        <taxon>Pezizomycotina</taxon>
        <taxon>Sordariomycetes</taxon>
        <taxon>Sordariomycetidae</taxon>
        <taxon>Sordariales</taxon>
        <taxon>Sordariaceae</taxon>
        <taxon>Neurospora</taxon>
    </lineage>
</organism>
<evidence type="ECO:0000256" key="9">
    <source>
        <dbReference type="SAM" id="MobiDB-lite"/>
    </source>
</evidence>
<dbReference type="PANTHER" id="PTHR11048:SF28">
    <property type="entry name" value="4-HYDROXYBENZOATE POLYPRENYLTRANSFERASE, MITOCHONDRIAL"/>
    <property type="match status" value="1"/>
</dbReference>
<feature type="transmembrane region" description="Helical" evidence="10">
    <location>
        <begin position="162"/>
        <end position="178"/>
    </location>
</feature>
<feature type="region of interest" description="Disordered" evidence="9">
    <location>
        <begin position="1"/>
        <end position="37"/>
    </location>
</feature>
<dbReference type="InterPro" id="IPR039653">
    <property type="entry name" value="Prenyltransferase"/>
</dbReference>
<keyword evidence="6 10" id="KW-0812">Transmembrane</keyword>
<dbReference type="CDD" id="cd13959">
    <property type="entry name" value="PT_UbiA_COQ2"/>
    <property type="match status" value="1"/>
</dbReference>
<dbReference type="FunFam" id="1.10.357.140:FF:000008">
    <property type="entry name" value="4-hydroxybenzoate octaprenyltransferase"/>
    <property type="match status" value="1"/>
</dbReference>
<evidence type="ECO:0000256" key="5">
    <source>
        <dbReference type="ARBA" id="ARBA00022679"/>
    </source>
</evidence>
<name>A0AAE0JGI5_9PEZI</name>
<comment type="pathway">
    <text evidence="3">Secondary metabolite biosynthesis; terpenoid biosynthesis.</text>
</comment>
<comment type="caution">
    <text evidence="11">The sequence shown here is derived from an EMBL/GenBank/DDBJ whole genome shotgun (WGS) entry which is preliminary data.</text>
</comment>
<feature type="transmembrane region" description="Helical" evidence="10">
    <location>
        <begin position="291"/>
        <end position="308"/>
    </location>
</feature>
<accession>A0AAE0JGI5</accession>
<evidence type="ECO:0000256" key="1">
    <source>
        <dbReference type="ARBA" id="ARBA00001946"/>
    </source>
</evidence>
<keyword evidence="7 10" id="KW-1133">Transmembrane helix</keyword>
<reference evidence="11" key="2">
    <citation type="submission" date="2023-06" db="EMBL/GenBank/DDBJ databases">
        <authorList>
            <consortium name="Lawrence Berkeley National Laboratory"/>
            <person name="Haridas S."/>
            <person name="Hensen N."/>
            <person name="Bonometti L."/>
            <person name="Westerberg I."/>
            <person name="Brannstrom I.O."/>
            <person name="Guillou S."/>
            <person name="Cros-Aarteil S."/>
            <person name="Calhoun S."/>
            <person name="Kuo A."/>
            <person name="Mondo S."/>
            <person name="Pangilinan J."/>
            <person name="Riley R."/>
            <person name="Labutti K."/>
            <person name="Andreopoulos B."/>
            <person name="Lipzen A."/>
            <person name="Chen C."/>
            <person name="Yanf M."/>
            <person name="Daum C."/>
            <person name="Ng V."/>
            <person name="Clum A."/>
            <person name="Steindorff A."/>
            <person name="Ohm R."/>
            <person name="Martin F."/>
            <person name="Silar P."/>
            <person name="Natvig D."/>
            <person name="Lalanne C."/>
            <person name="Gautier V."/>
            <person name="Ament-Velasquez S.L."/>
            <person name="Kruys A."/>
            <person name="Hutchinson M.I."/>
            <person name="Powell A.J."/>
            <person name="Barry K."/>
            <person name="Miller A.N."/>
            <person name="Grigoriev I.V."/>
            <person name="Debuchy R."/>
            <person name="Gladieux P."/>
            <person name="Thoren M.H."/>
            <person name="Johannesson H."/>
        </authorList>
    </citation>
    <scope>NUCLEOTIDE SEQUENCE</scope>
    <source>
        <strain evidence="11">CBS 560.94</strain>
    </source>
</reference>
<evidence type="ECO:0000256" key="3">
    <source>
        <dbReference type="ARBA" id="ARBA00004721"/>
    </source>
</evidence>
<keyword evidence="12" id="KW-1185">Reference proteome</keyword>
<keyword evidence="5" id="KW-0808">Transferase</keyword>
<comment type="similarity">
    <text evidence="4">Belongs to the UbiA prenyltransferase family.</text>
</comment>
<evidence type="ECO:0000256" key="10">
    <source>
        <dbReference type="SAM" id="Phobius"/>
    </source>
</evidence>
<evidence type="ECO:0000256" key="2">
    <source>
        <dbReference type="ARBA" id="ARBA00004141"/>
    </source>
</evidence>
<comment type="cofactor">
    <cofactor evidence="1">
        <name>Mg(2+)</name>
        <dbReference type="ChEBI" id="CHEBI:18420"/>
    </cofactor>
</comment>
<feature type="transmembrane region" description="Helical" evidence="10">
    <location>
        <begin position="257"/>
        <end position="279"/>
    </location>
</feature>
<comment type="subcellular location">
    <subcellularLocation>
        <location evidence="2">Membrane</location>
        <topology evidence="2">Multi-pass membrane protein</topology>
    </subcellularLocation>
</comment>
<sequence length="315" mass="33881">MSQTISTTKTALLARGNNDSASNKEKQPLPKSQLSQQYGGHHAGGWVDLFPTSWLSRLSPPTAFFMVFAPHLFGAIHAAATHHLPLSSVARVGSYLLSGSFFFSNAAHAWNDLVDAPIDAQIARTKTRPIPRGAISPKAAFLFTCVQAACAAVFLLPLPWDATLAAVATIVGTTYYPFAKRHTHFAQFVLGLCLKWGVMVGSAGMGVPAPWRDPSTATLVAASVVWMVIFDTIYADQDLADDLRVGVKSTAVLFGSWARPILFGLYLTMSALLVASGYWGGICWTWFSRGFWPTGAAIAAGLLVEYGWQQMVGLA</sequence>
<feature type="transmembrane region" description="Helical" evidence="10">
    <location>
        <begin position="185"/>
        <end position="205"/>
    </location>
</feature>
<evidence type="ECO:0000256" key="8">
    <source>
        <dbReference type="ARBA" id="ARBA00023136"/>
    </source>
</evidence>
<dbReference type="PANTHER" id="PTHR11048">
    <property type="entry name" value="PRENYLTRANSFERASES"/>
    <property type="match status" value="1"/>
</dbReference>
<dbReference type="RefSeq" id="XP_062682186.1">
    <property type="nucleotide sequence ID" value="XM_062830589.1"/>
</dbReference>
<evidence type="ECO:0000256" key="4">
    <source>
        <dbReference type="ARBA" id="ARBA00005985"/>
    </source>
</evidence>
<feature type="transmembrane region" description="Helical" evidence="10">
    <location>
        <begin position="139"/>
        <end position="156"/>
    </location>
</feature>
<dbReference type="GO" id="GO:0008412">
    <property type="term" value="F:4-hydroxybenzoate polyprenyltransferase activity"/>
    <property type="evidence" value="ECO:0007669"/>
    <property type="project" value="TreeGrafter"/>
</dbReference>
<evidence type="ECO:0000256" key="6">
    <source>
        <dbReference type="ARBA" id="ARBA00022692"/>
    </source>
</evidence>
<dbReference type="InterPro" id="IPR000537">
    <property type="entry name" value="UbiA_prenyltransferase"/>
</dbReference>
<evidence type="ECO:0000313" key="12">
    <source>
        <dbReference type="Proteomes" id="UP001278500"/>
    </source>
</evidence>
<dbReference type="Pfam" id="PF01040">
    <property type="entry name" value="UbiA"/>
    <property type="match status" value="1"/>
</dbReference>
<dbReference type="Proteomes" id="UP001278500">
    <property type="component" value="Unassembled WGS sequence"/>
</dbReference>
<dbReference type="EMBL" id="JAUEPP010000004">
    <property type="protein sequence ID" value="KAK3345573.1"/>
    <property type="molecule type" value="Genomic_DNA"/>
</dbReference>
<evidence type="ECO:0000313" key="11">
    <source>
        <dbReference type="EMBL" id="KAK3345573.1"/>
    </source>
</evidence>
<dbReference type="InterPro" id="IPR044878">
    <property type="entry name" value="UbiA_sf"/>
</dbReference>
<dbReference type="Gene3D" id="1.20.120.1780">
    <property type="entry name" value="UbiA prenyltransferase"/>
    <property type="match status" value="1"/>
</dbReference>
<dbReference type="AlphaFoldDB" id="A0AAE0JGI5"/>
<proteinExistence type="inferred from homology"/>
<protein>
    <submittedName>
        <fullName evidence="11">UbiA prenyltransferase family-domain-containing protein</fullName>
    </submittedName>
</protein>
<evidence type="ECO:0000256" key="7">
    <source>
        <dbReference type="ARBA" id="ARBA00022989"/>
    </source>
</evidence>
<gene>
    <name evidence="11" type="ORF">B0H65DRAFT_574638</name>
</gene>
<reference evidence="11" key="1">
    <citation type="journal article" date="2023" name="Mol. Phylogenet. Evol.">
        <title>Genome-scale phylogeny and comparative genomics of the fungal order Sordariales.</title>
        <authorList>
            <person name="Hensen N."/>
            <person name="Bonometti L."/>
            <person name="Westerberg I."/>
            <person name="Brannstrom I.O."/>
            <person name="Guillou S."/>
            <person name="Cros-Aarteil S."/>
            <person name="Calhoun S."/>
            <person name="Haridas S."/>
            <person name="Kuo A."/>
            <person name="Mondo S."/>
            <person name="Pangilinan J."/>
            <person name="Riley R."/>
            <person name="LaButti K."/>
            <person name="Andreopoulos B."/>
            <person name="Lipzen A."/>
            <person name="Chen C."/>
            <person name="Yan M."/>
            <person name="Daum C."/>
            <person name="Ng V."/>
            <person name="Clum A."/>
            <person name="Steindorff A."/>
            <person name="Ohm R.A."/>
            <person name="Martin F."/>
            <person name="Silar P."/>
            <person name="Natvig D.O."/>
            <person name="Lalanne C."/>
            <person name="Gautier V."/>
            <person name="Ament-Velasquez S.L."/>
            <person name="Kruys A."/>
            <person name="Hutchinson M.I."/>
            <person name="Powell A.J."/>
            <person name="Barry K."/>
            <person name="Miller A.N."/>
            <person name="Grigoriev I.V."/>
            <person name="Debuchy R."/>
            <person name="Gladieux P."/>
            <person name="Hiltunen Thoren M."/>
            <person name="Johannesson H."/>
        </authorList>
    </citation>
    <scope>NUCLEOTIDE SEQUENCE</scope>
    <source>
        <strain evidence="11">CBS 560.94</strain>
    </source>
</reference>
<feature type="compositionally biased region" description="Polar residues" evidence="9">
    <location>
        <begin position="1"/>
        <end position="10"/>
    </location>
</feature>